<evidence type="ECO:0000259" key="8">
    <source>
        <dbReference type="PROSITE" id="PS50089"/>
    </source>
</evidence>
<dbReference type="PANTHER" id="PTHR24103">
    <property type="entry name" value="E3 UBIQUITIN-PROTEIN LIGASE TRIM"/>
    <property type="match status" value="1"/>
</dbReference>
<dbReference type="Pfam" id="PF00622">
    <property type="entry name" value="SPRY"/>
    <property type="match status" value="1"/>
</dbReference>
<dbReference type="SMART" id="SM00336">
    <property type="entry name" value="BBOX"/>
    <property type="match status" value="1"/>
</dbReference>
<dbReference type="Gene3D" id="2.60.120.920">
    <property type="match status" value="1"/>
</dbReference>
<dbReference type="Proteomes" id="UP001488805">
    <property type="component" value="Unassembled WGS sequence"/>
</dbReference>
<dbReference type="InterPro" id="IPR027370">
    <property type="entry name" value="Znf-RING_euk"/>
</dbReference>
<comment type="caution">
    <text evidence="11">The sequence shown here is derived from an EMBL/GenBank/DDBJ whole genome shotgun (WGS) entry which is preliminary data.</text>
</comment>
<evidence type="ECO:0000256" key="4">
    <source>
        <dbReference type="PROSITE-ProRule" id="PRU00024"/>
    </source>
</evidence>
<dbReference type="PROSITE" id="PS00518">
    <property type="entry name" value="ZF_RING_1"/>
    <property type="match status" value="1"/>
</dbReference>
<dbReference type="Pfam" id="PF00643">
    <property type="entry name" value="zf-B_box"/>
    <property type="match status" value="1"/>
</dbReference>
<dbReference type="InterPro" id="IPR058030">
    <property type="entry name" value="TRIM8/14/16/25/29/45/65_CC"/>
</dbReference>
<dbReference type="InterPro" id="IPR050143">
    <property type="entry name" value="TRIM/RBCC"/>
</dbReference>
<dbReference type="InterPro" id="IPR013083">
    <property type="entry name" value="Znf_RING/FYVE/PHD"/>
</dbReference>
<feature type="domain" description="B30.2/SPRY" evidence="10">
    <location>
        <begin position="361"/>
        <end position="555"/>
    </location>
</feature>
<reference evidence="11 12" key="1">
    <citation type="journal article" date="2024" name="Genome Biol. Evol.">
        <title>Chromosome-level genome assembly of the viviparous eelpout Zoarces viviparus.</title>
        <authorList>
            <person name="Fuhrmann N."/>
            <person name="Brasseur M.V."/>
            <person name="Bakowski C.E."/>
            <person name="Podsiadlowski L."/>
            <person name="Prost S."/>
            <person name="Krehenwinkel H."/>
            <person name="Mayer C."/>
        </authorList>
    </citation>
    <scope>NUCLEOTIDE SEQUENCE [LARGE SCALE GENOMIC DNA]</scope>
    <source>
        <strain evidence="11">NO-MEL_2022_Ind0_liver</strain>
    </source>
</reference>
<keyword evidence="1" id="KW-0479">Metal-binding</keyword>
<dbReference type="InterPro" id="IPR000315">
    <property type="entry name" value="Znf_B-box"/>
</dbReference>
<dbReference type="PROSITE" id="PS50119">
    <property type="entry name" value="ZF_BBOX"/>
    <property type="match status" value="1"/>
</dbReference>
<keyword evidence="2 4" id="KW-0863">Zinc-finger</keyword>
<dbReference type="Pfam" id="PF25600">
    <property type="entry name" value="TRIM_CC"/>
    <property type="match status" value="1"/>
</dbReference>
<keyword evidence="12" id="KW-1185">Reference proteome</keyword>
<dbReference type="Gene3D" id="3.30.160.60">
    <property type="entry name" value="Classic Zinc Finger"/>
    <property type="match status" value="1"/>
</dbReference>
<keyword evidence="7" id="KW-0812">Transmembrane</keyword>
<dbReference type="GO" id="GO:0008270">
    <property type="term" value="F:zinc ion binding"/>
    <property type="evidence" value="ECO:0007669"/>
    <property type="project" value="UniProtKB-KW"/>
</dbReference>
<feature type="domain" description="B box-type" evidence="9">
    <location>
        <begin position="158"/>
        <end position="198"/>
    </location>
</feature>
<dbReference type="SMART" id="SM00589">
    <property type="entry name" value="PRY"/>
    <property type="match status" value="1"/>
</dbReference>
<dbReference type="CDD" id="cd13733">
    <property type="entry name" value="SPRY_PRY_C-I_1"/>
    <property type="match status" value="1"/>
</dbReference>
<evidence type="ECO:0000256" key="6">
    <source>
        <dbReference type="SAM" id="MobiDB-lite"/>
    </source>
</evidence>
<dbReference type="Pfam" id="PF13445">
    <property type="entry name" value="zf-RING_UBOX"/>
    <property type="match status" value="1"/>
</dbReference>
<dbReference type="InterPro" id="IPR003877">
    <property type="entry name" value="SPRY_dom"/>
</dbReference>
<dbReference type="SUPFAM" id="SSF49899">
    <property type="entry name" value="Concanavalin A-like lectins/glucanases"/>
    <property type="match status" value="1"/>
</dbReference>
<evidence type="ECO:0000256" key="5">
    <source>
        <dbReference type="SAM" id="Coils"/>
    </source>
</evidence>
<feature type="domain" description="RING-type" evidence="8">
    <location>
        <begin position="15"/>
        <end position="55"/>
    </location>
</feature>
<keyword evidence="7" id="KW-0472">Membrane</keyword>
<evidence type="ECO:0000313" key="11">
    <source>
        <dbReference type="EMBL" id="KAK9525944.1"/>
    </source>
</evidence>
<evidence type="ECO:0000256" key="1">
    <source>
        <dbReference type="ARBA" id="ARBA00022723"/>
    </source>
</evidence>
<dbReference type="InterPro" id="IPR006574">
    <property type="entry name" value="PRY"/>
</dbReference>
<accession>A0AAW1ETM8</accession>
<evidence type="ECO:0000256" key="2">
    <source>
        <dbReference type="ARBA" id="ARBA00022771"/>
    </source>
</evidence>
<dbReference type="SUPFAM" id="SSF57850">
    <property type="entry name" value="RING/U-box"/>
    <property type="match status" value="1"/>
</dbReference>
<dbReference type="SMART" id="SM00449">
    <property type="entry name" value="SPRY"/>
    <property type="match status" value="1"/>
</dbReference>
<feature type="transmembrane region" description="Helical" evidence="7">
    <location>
        <begin position="116"/>
        <end position="137"/>
    </location>
</feature>
<dbReference type="InterPro" id="IPR001870">
    <property type="entry name" value="B30.2/SPRY"/>
</dbReference>
<dbReference type="PRINTS" id="PR01407">
    <property type="entry name" value="BUTYPHLNCDUF"/>
</dbReference>
<organism evidence="11 12">
    <name type="scientific">Zoarces viviparus</name>
    <name type="common">Viviparous eelpout</name>
    <name type="synonym">Blennius viviparus</name>
    <dbReference type="NCBI Taxonomy" id="48416"/>
    <lineage>
        <taxon>Eukaryota</taxon>
        <taxon>Metazoa</taxon>
        <taxon>Chordata</taxon>
        <taxon>Craniata</taxon>
        <taxon>Vertebrata</taxon>
        <taxon>Euteleostomi</taxon>
        <taxon>Actinopterygii</taxon>
        <taxon>Neopterygii</taxon>
        <taxon>Teleostei</taxon>
        <taxon>Neoteleostei</taxon>
        <taxon>Acanthomorphata</taxon>
        <taxon>Eupercaria</taxon>
        <taxon>Perciformes</taxon>
        <taxon>Cottioidei</taxon>
        <taxon>Zoarcales</taxon>
        <taxon>Zoarcidae</taxon>
        <taxon>Zoarcinae</taxon>
        <taxon>Zoarces</taxon>
    </lineage>
</organism>
<sequence length="556" mass="63470">MSTDNYLQTKEQLTCCICLEVFNDPVTLPCGHNFCKKCITNHFISNSQRQCPLCKERVDRNYKLRVNTIIAEMVLMYRMSAGRRDRRNSEPQAAEPGEVPRDIPTETKQTALKFSLCLALACLACLACLTICITNYLELLKTVSSPITPQQCDVVENAAASVCPKHGKPLELYCKNDEMPICQSCADSSHRSHDIVPLKEEYEVKMKELQKTEAEIQQKIRERQLKIQEVKHWVWVSKEAADREMADGAQVFTALIQTLEKYQAKFNRMIDAKHKMTEKQVKGFTEELEQEISELTERRTEVEQLSRSKDHLHFFQSFPFFNTAPLTGDLPDVNVSSVSYEGLLRTAVETAVFQLIETDKNEMEKLEEAKLFNLWGNALDVTLDPETAHPNLILSDDGRQVHYSAVRNKVPDNAKRFDNFVFVLGKQSFSFGRFYYDVQVKGKTKWILGVAKESFNRKGKLQLNPVHGIWALYHRHGDQYIGLASEPVRLSVNDQIENVRVIVDYEKGLISFYNADSAALIFSFTGCSFTEKLHPIFCPSFENSPPLIISPAVRLN</sequence>
<feature type="region of interest" description="Disordered" evidence="6">
    <location>
        <begin position="82"/>
        <end position="102"/>
    </location>
</feature>
<feature type="coiled-coil region" evidence="5">
    <location>
        <begin position="199"/>
        <end position="229"/>
    </location>
</feature>
<dbReference type="InterPro" id="IPR013320">
    <property type="entry name" value="ConA-like_dom_sf"/>
</dbReference>
<proteinExistence type="predicted"/>
<dbReference type="InterPro" id="IPR017907">
    <property type="entry name" value="Znf_RING_CS"/>
</dbReference>
<protein>
    <submittedName>
        <fullName evidence="11">Uncharacterized protein</fullName>
    </submittedName>
</protein>
<dbReference type="AlphaFoldDB" id="A0AAW1ETM8"/>
<dbReference type="CDD" id="cd19769">
    <property type="entry name" value="Bbox2_TRIM16-like"/>
    <property type="match status" value="1"/>
</dbReference>
<dbReference type="PROSITE" id="PS50089">
    <property type="entry name" value="ZF_RING_2"/>
    <property type="match status" value="1"/>
</dbReference>
<dbReference type="PROSITE" id="PS50188">
    <property type="entry name" value="B302_SPRY"/>
    <property type="match status" value="1"/>
</dbReference>
<name>A0AAW1ETM8_ZOAVI</name>
<evidence type="ECO:0000256" key="3">
    <source>
        <dbReference type="ARBA" id="ARBA00022833"/>
    </source>
</evidence>
<evidence type="ECO:0000259" key="10">
    <source>
        <dbReference type="PROSITE" id="PS50188"/>
    </source>
</evidence>
<evidence type="ECO:0000313" key="12">
    <source>
        <dbReference type="Proteomes" id="UP001488805"/>
    </source>
</evidence>
<dbReference type="InterPro" id="IPR001841">
    <property type="entry name" value="Znf_RING"/>
</dbReference>
<dbReference type="SUPFAM" id="SSF57845">
    <property type="entry name" value="B-box zinc-binding domain"/>
    <property type="match status" value="1"/>
</dbReference>
<gene>
    <name evidence="11" type="ORF">VZT92_016609</name>
</gene>
<dbReference type="EMBL" id="JBCEZU010000134">
    <property type="protein sequence ID" value="KAK9525944.1"/>
    <property type="molecule type" value="Genomic_DNA"/>
</dbReference>
<evidence type="ECO:0000256" key="7">
    <source>
        <dbReference type="SAM" id="Phobius"/>
    </source>
</evidence>
<dbReference type="Gene3D" id="3.30.40.10">
    <property type="entry name" value="Zinc/RING finger domain, C3HC4 (zinc finger)"/>
    <property type="match status" value="1"/>
</dbReference>
<dbReference type="SMART" id="SM00184">
    <property type="entry name" value="RING"/>
    <property type="match status" value="1"/>
</dbReference>
<keyword evidence="7" id="KW-1133">Transmembrane helix</keyword>
<evidence type="ECO:0000259" key="9">
    <source>
        <dbReference type="PROSITE" id="PS50119"/>
    </source>
</evidence>
<dbReference type="FunFam" id="2.60.120.920:FF:000004">
    <property type="entry name" value="Butyrophilin subfamily 1 member A1"/>
    <property type="match status" value="1"/>
</dbReference>
<dbReference type="InterPro" id="IPR003879">
    <property type="entry name" value="Butyrophylin_SPRY"/>
</dbReference>
<dbReference type="Pfam" id="PF13765">
    <property type="entry name" value="PRY"/>
    <property type="match status" value="1"/>
</dbReference>
<dbReference type="InterPro" id="IPR043136">
    <property type="entry name" value="B30.2/SPRY_sf"/>
</dbReference>
<keyword evidence="5" id="KW-0175">Coiled coil</keyword>
<keyword evidence="3" id="KW-0862">Zinc</keyword>